<dbReference type="PANTHER" id="PTHR33932">
    <property type="entry name" value="NA(+)/H(+) ANTIPORTER SUBUNIT B"/>
    <property type="match status" value="1"/>
</dbReference>
<organism evidence="9 10">
    <name type="scientific">Natronolimnobius baerhuensis</name>
    <dbReference type="NCBI Taxonomy" id="253108"/>
    <lineage>
        <taxon>Archaea</taxon>
        <taxon>Methanobacteriati</taxon>
        <taxon>Methanobacteriota</taxon>
        <taxon>Stenosarchaea group</taxon>
        <taxon>Halobacteria</taxon>
        <taxon>Halobacteriales</taxon>
        <taxon>Natrialbaceae</taxon>
        <taxon>Natronolimnobius</taxon>
    </lineage>
</organism>
<dbReference type="PANTHER" id="PTHR33932:SF4">
    <property type="entry name" value="NA(+)_H(+) ANTIPORTER SUBUNIT B"/>
    <property type="match status" value="1"/>
</dbReference>
<evidence type="ECO:0000259" key="8">
    <source>
        <dbReference type="Pfam" id="PF04039"/>
    </source>
</evidence>
<sequence length="185" mass="19043">MHGYPSDAPDEAEQPDSSAQDTAQDATVKPDLEEIADEPPTVVTQSPVVKTAARMLTPFVVVFGVYLTLFGTSLPGGAFQGGVVMASAIVLIALSFGFEPTRQWLDARALAGLFVLGTALFGGIAFSGIIVGDAMLDLEGYPLSVEDMVKLVEVAIAALVSGVIIGAVIWLASGVGDESDGGESL</sequence>
<evidence type="ECO:0000256" key="1">
    <source>
        <dbReference type="ARBA" id="ARBA00004651"/>
    </source>
</evidence>
<protein>
    <submittedName>
        <fullName evidence="9">Pesticidal protein Cry4Aa</fullName>
    </submittedName>
</protein>
<evidence type="ECO:0000256" key="4">
    <source>
        <dbReference type="ARBA" id="ARBA00022989"/>
    </source>
</evidence>
<proteinExistence type="predicted"/>
<accession>A0A202EE03</accession>
<dbReference type="AlphaFoldDB" id="A0A202EE03"/>
<evidence type="ECO:0000256" key="2">
    <source>
        <dbReference type="ARBA" id="ARBA00022475"/>
    </source>
</evidence>
<dbReference type="InterPro" id="IPR050622">
    <property type="entry name" value="CPA3_antiporter_subunitB"/>
</dbReference>
<feature type="compositionally biased region" description="Polar residues" evidence="6">
    <location>
        <begin position="15"/>
        <end position="25"/>
    </location>
</feature>
<feature type="domain" description="Na+/H+ antiporter MnhB subunit-related protein" evidence="8">
    <location>
        <begin position="48"/>
        <end position="166"/>
    </location>
</feature>
<evidence type="ECO:0000313" key="9">
    <source>
        <dbReference type="EMBL" id="OVE86437.1"/>
    </source>
</evidence>
<keyword evidence="5 7" id="KW-0472">Membrane</keyword>
<name>A0A202EE03_9EURY</name>
<evidence type="ECO:0000313" key="10">
    <source>
        <dbReference type="Proteomes" id="UP000196084"/>
    </source>
</evidence>
<dbReference type="GO" id="GO:0005886">
    <property type="term" value="C:plasma membrane"/>
    <property type="evidence" value="ECO:0007669"/>
    <property type="project" value="UniProtKB-SubCell"/>
</dbReference>
<evidence type="ECO:0000256" key="3">
    <source>
        <dbReference type="ARBA" id="ARBA00022692"/>
    </source>
</evidence>
<comment type="subcellular location">
    <subcellularLocation>
        <location evidence="1">Cell membrane</location>
        <topology evidence="1">Multi-pass membrane protein</topology>
    </subcellularLocation>
</comment>
<feature type="region of interest" description="Disordered" evidence="6">
    <location>
        <begin position="1"/>
        <end position="40"/>
    </location>
</feature>
<keyword evidence="10" id="KW-1185">Reference proteome</keyword>
<dbReference type="InterPro" id="IPR007182">
    <property type="entry name" value="MnhB"/>
</dbReference>
<evidence type="ECO:0000256" key="7">
    <source>
        <dbReference type="SAM" id="Phobius"/>
    </source>
</evidence>
<evidence type="ECO:0000256" key="6">
    <source>
        <dbReference type="SAM" id="MobiDB-lite"/>
    </source>
</evidence>
<dbReference type="Proteomes" id="UP000196084">
    <property type="component" value="Unassembled WGS sequence"/>
</dbReference>
<keyword evidence="2" id="KW-1003">Cell membrane</keyword>
<dbReference type="EMBL" id="MWPH01000001">
    <property type="protein sequence ID" value="OVE86437.1"/>
    <property type="molecule type" value="Genomic_DNA"/>
</dbReference>
<evidence type="ECO:0000256" key="5">
    <source>
        <dbReference type="ARBA" id="ARBA00023136"/>
    </source>
</evidence>
<feature type="transmembrane region" description="Helical" evidence="7">
    <location>
        <begin position="151"/>
        <end position="172"/>
    </location>
</feature>
<dbReference type="Pfam" id="PF04039">
    <property type="entry name" value="MnhB"/>
    <property type="match status" value="1"/>
</dbReference>
<gene>
    <name evidence="9" type="ORF">B2G88_03945</name>
</gene>
<keyword evidence="3 7" id="KW-0812">Transmembrane</keyword>
<comment type="caution">
    <text evidence="9">The sequence shown here is derived from an EMBL/GenBank/DDBJ whole genome shotgun (WGS) entry which is preliminary data.</text>
</comment>
<feature type="transmembrane region" description="Helical" evidence="7">
    <location>
        <begin position="110"/>
        <end position="131"/>
    </location>
</feature>
<feature type="transmembrane region" description="Helical" evidence="7">
    <location>
        <begin position="78"/>
        <end position="98"/>
    </location>
</feature>
<reference evidence="9 10" key="1">
    <citation type="submission" date="2017-02" db="EMBL/GenBank/DDBJ databases">
        <title>Natronthermophilus aegyptiacus gen. nov.,sp. nov., an aerobic, extremely halophilic alkalithermophilic archaeon isolated from the athalassohaline Wadi An Natrun, Egypt.</title>
        <authorList>
            <person name="Zhao B."/>
        </authorList>
    </citation>
    <scope>NUCLEOTIDE SEQUENCE [LARGE SCALE GENOMIC DNA]</scope>
    <source>
        <strain evidence="9 10">CGMCC 1.3597</strain>
    </source>
</reference>
<keyword evidence="4 7" id="KW-1133">Transmembrane helix</keyword>